<protein>
    <recommendedName>
        <fullName evidence="2">Endonuclease/exonuclease/phosphatase family protein</fullName>
    </recommendedName>
</protein>
<gene>
    <name evidence="1" type="ORF">MtrunA17_Chr7g0228731</name>
</gene>
<reference evidence="1" key="1">
    <citation type="journal article" date="2018" name="Nat. Plants">
        <title>Whole-genome landscape of Medicago truncatula symbiotic genes.</title>
        <authorList>
            <person name="Pecrix Y."/>
            <person name="Gamas P."/>
            <person name="Carrere S."/>
        </authorList>
    </citation>
    <scope>NUCLEOTIDE SEQUENCE</scope>
    <source>
        <tissue evidence="1">Leaves</tissue>
    </source>
</reference>
<sequence>MFPNANLDNLVAPSSDHYRILLNREPSIRPCRARKNFKFENAWRLKPSLKEVVQNCWQQQSESDLVTRLGGCAEELKHWSKTHCNQLRLDIEECRRNLARFRGSDDAELFESLQRKMTQLLVQEDVYWKQRAKSHWYKEGNLNNKFFHASATARKKVNKILFLEDEAGVRVTDDNGMASVAKGYFDELFRAK</sequence>
<evidence type="ECO:0008006" key="2">
    <source>
        <dbReference type="Google" id="ProtNLM"/>
    </source>
</evidence>
<proteinExistence type="predicted"/>
<comment type="caution">
    <text evidence="1">The sequence shown here is derived from an EMBL/GenBank/DDBJ whole genome shotgun (WGS) entry which is preliminary data.</text>
</comment>
<name>A0A396GW67_MEDTR</name>
<dbReference type="Proteomes" id="UP000265566">
    <property type="component" value="Chromosome 7"/>
</dbReference>
<organism evidence="1">
    <name type="scientific">Medicago truncatula</name>
    <name type="common">Barrel medic</name>
    <name type="synonym">Medicago tribuloides</name>
    <dbReference type="NCBI Taxonomy" id="3880"/>
    <lineage>
        <taxon>Eukaryota</taxon>
        <taxon>Viridiplantae</taxon>
        <taxon>Streptophyta</taxon>
        <taxon>Embryophyta</taxon>
        <taxon>Tracheophyta</taxon>
        <taxon>Spermatophyta</taxon>
        <taxon>Magnoliopsida</taxon>
        <taxon>eudicotyledons</taxon>
        <taxon>Gunneridae</taxon>
        <taxon>Pentapetalae</taxon>
        <taxon>rosids</taxon>
        <taxon>fabids</taxon>
        <taxon>Fabales</taxon>
        <taxon>Fabaceae</taxon>
        <taxon>Papilionoideae</taxon>
        <taxon>50 kb inversion clade</taxon>
        <taxon>NPAAA clade</taxon>
        <taxon>Hologalegina</taxon>
        <taxon>IRL clade</taxon>
        <taxon>Trifolieae</taxon>
        <taxon>Medicago</taxon>
    </lineage>
</organism>
<dbReference type="EMBL" id="PSQE01000007">
    <property type="protein sequence ID" value="RHN45280.1"/>
    <property type="molecule type" value="Genomic_DNA"/>
</dbReference>
<dbReference type="Gramene" id="rna39525">
    <property type="protein sequence ID" value="RHN45280.1"/>
    <property type="gene ID" value="gene39525"/>
</dbReference>
<dbReference type="AlphaFoldDB" id="A0A396GW67"/>
<evidence type="ECO:0000313" key="1">
    <source>
        <dbReference type="EMBL" id="RHN45280.1"/>
    </source>
</evidence>
<accession>A0A396GW67</accession>